<keyword evidence="3" id="KW-1185">Reference proteome</keyword>
<reference evidence="2 3" key="1">
    <citation type="submission" date="2018-08" db="EMBL/GenBank/DDBJ databases">
        <authorList>
            <person name="Laetsch R D."/>
            <person name="Stevens L."/>
            <person name="Kumar S."/>
            <person name="Blaxter L. M."/>
        </authorList>
    </citation>
    <scope>NUCLEOTIDE SEQUENCE [LARGE SCALE GENOMIC DNA]</scope>
</reference>
<organism evidence="2 3">
    <name type="scientific">Onchocerca ochengi</name>
    <name type="common">Filarial nematode worm</name>
    <dbReference type="NCBI Taxonomy" id="42157"/>
    <lineage>
        <taxon>Eukaryota</taxon>
        <taxon>Metazoa</taxon>
        <taxon>Ecdysozoa</taxon>
        <taxon>Nematoda</taxon>
        <taxon>Chromadorea</taxon>
        <taxon>Rhabditida</taxon>
        <taxon>Spirurina</taxon>
        <taxon>Spiruromorpha</taxon>
        <taxon>Filarioidea</taxon>
        <taxon>Onchocercidae</taxon>
        <taxon>Onchocerca</taxon>
    </lineage>
</organism>
<sequence>PSLCNTRCENYRNCLKNEEANCERYKGNCRCITQNHSMNTHQLIDLAAQFASSLLTPNSYDENRDDPTDYSD</sequence>
<dbReference type="AlphaFoldDB" id="A0A3P7NBZ6"/>
<feature type="non-terminal residue" evidence="2">
    <location>
        <position position="1"/>
    </location>
</feature>
<evidence type="ECO:0000313" key="2">
    <source>
        <dbReference type="EMBL" id="VDN05802.1"/>
    </source>
</evidence>
<evidence type="ECO:0000313" key="3">
    <source>
        <dbReference type="Proteomes" id="UP000271087"/>
    </source>
</evidence>
<gene>
    <name evidence="2" type="ORF">NOO_LOCUS13811</name>
</gene>
<proteinExistence type="predicted"/>
<accession>A0A3P7NBZ6</accession>
<protein>
    <submittedName>
        <fullName evidence="2">Uncharacterized protein</fullName>
    </submittedName>
</protein>
<evidence type="ECO:0000256" key="1">
    <source>
        <dbReference type="SAM" id="Coils"/>
    </source>
</evidence>
<dbReference type="Proteomes" id="UP000271087">
    <property type="component" value="Unassembled WGS sequence"/>
</dbReference>
<feature type="coiled-coil region" evidence="1">
    <location>
        <begin position="8"/>
        <end position="35"/>
    </location>
</feature>
<dbReference type="EMBL" id="UYRW01019243">
    <property type="protein sequence ID" value="VDN05802.1"/>
    <property type="molecule type" value="Genomic_DNA"/>
</dbReference>
<name>A0A3P7NBZ6_ONCOC</name>
<keyword evidence="1" id="KW-0175">Coiled coil</keyword>